<dbReference type="AlphaFoldDB" id="A0AAF0YHB7"/>
<dbReference type="RefSeq" id="XP_062631155.1">
    <property type="nucleotide sequence ID" value="XM_062775171.1"/>
</dbReference>
<evidence type="ECO:0000313" key="3">
    <source>
        <dbReference type="EMBL" id="WOO85129.1"/>
    </source>
</evidence>
<dbReference type="EMBL" id="CP086719">
    <property type="protein sequence ID" value="WOO85129.1"/>
    <property type="molecule type" value="Genomic_DNA"/>
</dbReference>
<feature type="compositionally biased region" description="Low complexity" evidence="1">
    <location>
        <begin position="148"/>
        <end position="159"/>
    </location>
</feature>
<keyword evidence="2" id="KW-1133">Transmembrane helix</keyword>
<sequence length="526" mass="55798">MVYSSAGSSAATAGGSSGSQAGASTSTIEISPPPPVHRSMSRASSRAVSRAESRAESRGPSRTGSRAAMLRTSDEERSMSPPLTPGGGLDLGMPRYAFLDEDPSVSRADSPASARNRQKHLSGQSAYSAYSDFESTEGESSVGHHRSSSASRPFAAFAGGPPPAWGRRDSTRSLKSIKSIRSVKSLRRKRQNDNSPGNAGGPSGGGGGEFEDEEDLELWALVRRAAILERLLRAGKRASNIASRNTYRFSVQSASTHYTSHTSRYGRTSTQFERRAPSRSGSTPPNRNASQASSSGRRRSGQSTGSTSLRTRLARRLGRTRQFTGLNSDEEDEVDPADLQTEEGYNSRAVTPHTPPRRALSTSFTRPEAERPETPPPGAGMGVIVFPELAALPPLGAPPIKRNGEVVSQSCLPPSVAVPYTPLPHPPGADGNPSTSFHSLRNLRWLDEKNTSGHVSQGTAPHGSTATFGTAVFGDVPSCDDRFKRGTARRVKILMAVACVIGIIVITGLLAGLLSARHNRDSKADS</sequence>
<accession>A0AAF0YHB7</accession>
<evidence type="ECO:0000256" key="2">
    <source>
        <dbReference type="SAM" id="Phobius"/>
    </source>
</evidence>
<feature type="compositionally biased region" description="Low complexity" evidence="1">
    <location>
        <begin position="289"/>
        <end position="311"/>
    </location>
</feature>
<feature type="compositionally biased region" description="Basic and acidic residues" evidence="1">
    <location>
        <begin position="49"/>
        <end position="59"/>
    </location>
</feature>
<evidence type="ECO:0000256" key="1">
    <source>
        <dbReference type="SAM" id="MobiDB-lite"/>
    </source>
</evidence>
<proteinExistence type="predicted"/>
<evidence type="ECO:0000313" key="4">
    <source>
        <dbReference type="Proteomes" id="UP000827549"/>
    </source>
</evidence>
<keyword evidence="4" id="KW-1185">Reference proteome</keyword>
<feature type="transmembrane region" description="Helical" evidence="2">
    <location>
        <begin position="493"/>
        <end position="514"/>
    </location>
</feature>
<organism evidence="3 4">
    <name type="scientific">Vanrija pseudolonga</name>
    <dbReference type="NCBI Taxonomy" id="143232"/>
    <lineage>
        <taxon>Eukaryota</taxon>
        <taxon>Fungi</taxon>
        <taxon>Dikarya</taxon>
        <taxon>Basidiomycota</taxon>
        <taxon>Agaricomycotina</taxon>
        <taxon>Tremellomycetes</taxon>
        <taxon>Trichosporonales</taxon>
        <taxon>Trichosporonaceae</taxon>
        <taxon>Vanrija</taxon>
    </lineage>
</organism>
<feature type="compositionally biased region" description="Gly residues" evidence="1">
    <location>
        <begin position="198"/>
        <end position="208"/>
    </location>
</feature>
<keyword evidence="2" id="KW-0472">Membrane</keyword>
<gene>
    <name evidence="3" type="ORF">LOC62_06G008628</name>
</gene>
<dbReference type="GeneID" id="87811792"/>
<feature type="region of interest" description="Disordered" evidence="1">
    <location>
        <begin position="252"/>
        <end position="379"/>
    </location>
</feature>
<keyword evidence="2" id="KW-0812">Transmembrane</keyword>
<feature type="compositionally biased region" description="Polar residues" evidence="1">
    <location>
        <begin position="279"/>
        <end position="288"/>
    </location>
</feature>
<feature type="compositionally biased region" description="Polar residues" evidence="1">
    <location>
        <begin position="252"/>
        <end position="271"/>
    </location>
</feature>
<reference evidence="3" key="1">
    <citation type="submission" date="2023-10" db="EMBL/GenBank/DDBJ databases">
        <authorList>
            <person name="Noh H."/>
        </authorList>
    </citation>
    <scope>NUCLEOTIDE SEQUENCE</scope>
    <source>
        <strain evidence="3">DUCC4014</strain>
    </source>
</reference>
<feature type="region of interest" description="Disordered" evidence="1">
    <location>
        <begin position="1"/>
        <end position="211"/>
    </location>
</feature>
<dbReference type="Proteomes" id="UP000827549">
    <property type="component" value="Chromosome 6"/>
</dbReference>
<name>A0AAF0YHB7_9TREE</name>
<feature type="compositionally biased region" description="Low complexity" evidence="1">
    <location>
        <begin position="1"/>
        <end position="27"/>
    </location>
</feature>
<protein>
    <submittedName>
        <fullName evidence="3">Uncharacterized protein</fullName>
    </submittedName>
</protein>